<proteinExistence type="predicted"/>
<dbReference type="Proteomes" id="UP000629619">
    <property type="component" value="Unassembled WGS sequence"/>
</dbReference>
<reference evidence="1" key="1">
    <citation type="submission" date="2021-01" db="EMBL/GenBank/DDBJ databases">
        <title>Whole genome shotgun sequence of Actinoplanes siamensis NBRC 109076.</title>
        <authorList>
            <person name="Komaki H."/>
            <person name="Tamura T."/>
        </authorList>
    </citation>
    <scope>NUCLEOTIDE SEQUENCE</scope>
    <source>
        <strain evidence="1">NBRC 109076</strain>
    </source>
</reference>
<gene>
    <name evidence="1" type="ORF">Asi03nite_06530</name>
</gene>
<keyword evidence="2" id="KW-1185">Reference proteome</keyword>
<protein>
    <submittedName>
        <fullName evidence="1">Uncharacterized protein</fullName>
    </submittedName>
</protein>
<evidence type="ECO:0000313" key="2">
    <source>
        <dbReference type="Proteomes" id="UP000629619"/>
    </source>
</evidence>
<organism evidence="1 2">
    <name type="scientific">Actinoplanes siamensis</name>
    <dbReference type="NCBI Taxonomy" id="1223317"/>
    <lineage>
        <taxon>Bacteria</taxon>
        <taxon>Bacillati</taxon>
        <taxon>Actinomycetota</taxon>
        <taxon>Actinomycetes</taxon>
        <taxon>Micromonosporales</taxon>
        <taxon>Micromonosporaceae</taxon>
        <taxon>Actinoplanes</taxon>
    </lineage>
</organism>
<sequence length="181" mass="20120">MPQADGADADPLVRQAPWWLGAGGYRRDGDPSDFYAALTAAWERAGGDSVRWMPADWDWTRLKLELAYEWEADIRRIVRGLITRSLRSGQPYQAEFEHYKVTAWTRANGQETYLVIGTENIADPRVFAIIINAIPGIDHDSWLPEPSGVPGIQPGPGEVIWSTIMPTSVAAQLLDDPSEDS</sequence>
<evidence type="ECO:0000313" key="1">
    <source>
        <dbReference type="EMBL" id="GIF03115.1"/>
    </source>
</evidence>
<accession>A0A919KCF1</accession>
<name>A0A919KCF1_9ACTN</name>
<comment type="caution">
    <text evidence="1">The sequence shown here is derived from an EMBL/GenBank/DDBJ whole genome shotgun (WGS) entry which is preliminary data.</text>
</comment>
<dbReference type="AlphaFoldDB" id="A0A919KCF1"/>
<dbReference type="EMBL" id="BOMW01000006">
    <property type="protein sequence ID" value="GIF03115.1"/>
    <property type="molecule type" value="Genomic_DNA"/>
</dbReference>